<evidence type="ECO:0000259" key="9">
    <source>
        <dbReference type="PROSITE" id="PS51925"/>
    </source>
</evidence>
<sequence length="1518" mass="166517">MEVEEENTINHLHESTTTTVSNERLLENNCSNDNELGKEVSESNTEEEKGKESSVIVPKLDDPNPFVAVAVGETAEDKEVTVQCGNSESGRCWNSAVVESTTALKDEKDGEEGDVKDEITTGDVAAVEHGESELTSSDKVDDGECQAVVIVRDNGLNVVVENVKNSVEDTNTDGSLVIEDVKDGGEGELETVMVEEDVEVLKDGGGVDVPSLPVTGIAEREEVMTDVKNDVVVDTQKENVEIVIGEEEITEDQDDFQEGMDAKVLKEKGIVADEEDALGVGEGIEEEGKMADEEKAVSVTENDEEEPMVADEEKSLDTELETDEEATMADEEKVPDAEVMETELLESSPKSTAGKRKRGGRNSKTTSKPKAGRRKMTEEDVCFICFDGGDLVLCDRRNCPKAYHPSCVNRDEAFFQTKGQWNCGWHLCSICEKKAEYMCYTCTFSLCKACIKTNIIFCVREKEKKGLCEACMKTVMLIEKNSEENQGNVDFDDKSSWEYLFKDYWTDMKAKLDLTLSELVEAKNAWKGSELSGKQEPPAAHSDVKDDGGSGSENPSENLETRKNRRRKAKKRKSATKEEEPSTGAAAVASEGTSVTRNTEWASKELLEFVMHMGDGNISIRSQFDVQALLLEYIKTNNLRDSRRKSQIICDARLERLFGKPRVGHFEMLKLLESHFLIKEDHQIDDIQGSVVDTEVSHVDDDEANETVAKGGKDRKRKMRKKGDREPQSNREDYAAIDIHNISLIYLRRKLVEDLLDDTETFHSKVIGTFVRIRISGANLKQDIYRLVQVTESISIDTISNQDFTEDECKRLRQSIKCGLITRLTVGDILDKAMELQAARVNDWKTGGGRPTTTKESFDGGNGGAGGVAERQGMEVLRASRLPWLETEVLRLSHLRDRASDLGRKKEYPLECVEKLQLLKTPEERARKLEEFPIIHVDPTMDPNCGSEDDTDEEEKKQDMYKSSVGSRFSRRREYPSKESWSGTGTSRSSGKNYEFSRSLSNNNFSNKTEDAATSARFEPHNESLRDQGRDTSVQQPSILKKPSSAYDEVASTKDITGTASKVNETEKMWHYKDPSGKIQGPFSMAQLRKWSNNKYFPADLRIWMKSEKEDDGILLTDALEGRFTLADHSPRLQSSHVNWATTSVEIPKPSPDERPGFANLPSPTPNQSITGLGPQVGPHIGPSSYHSGKEELQSPTPNSSQLATSFVAGGNKELNAMGSFGNSSTFVVAAAPQTEQLHSLQSSQSGHVVAPPANNMPSQMVQPAAGQNLPVGPYGWSGGPPQPSLSSNLAVQQQLAYNQWGNAPNMVQNSAGNFLPQAPAPVNLQQAPPPPPPPQSNVSWPTLPANPNMGVVGPTPGNQVMNWGPTAQNPPLTGNVNPPWAGNMHPGWVPPPPAQGVAPNQGWVPGPGPGPTQVPIVSGNGNPNWVGPPGNQGAPLNPGEVAVNQRPSNPNTGWTGGPGNQGNSNQGWGSASPRNRAMWDDRSGQKRNRGGGGYGGNRRQWDKGGSFNNRGRSRDSA</sequence>
<dbReference type="InterPro" id="IPR013083">
    <property type="entry name" value="Znf_RING/FYVE/PHD"/>
</dbReference>
<protein>
    <submittedName>
        <fullName evidence="10">GYF-like protein</fullName>
    </submittedName>
</protein>
<dbReference type="PANTHER" id="PTHR46695">
    <property type="entry name" value="ZINC FINGER CCCH DOMAIN-CONTAINING PROTEIN 44-RELATED"/>
    <property type="match status" value="1"/>
</dbReference>
<feature type="compositionally biased region" description="Basic and acidic residues" evidence="6">
    <location>
        <begin position="35"/>
        <end position="52"/>
    </location>
</feature>
<dbReference type="SMART" id="SM00444">
    <property type="entry name" value="GYF"/>
    <property type="match status" value="1"/>
</dbReference>
<feature type="compositionally biased region" description="Low complexity" evidence="6">
    <location>
        <begin position="1462"/>
        <end position="1471"/>
    </location>
</feature>
<dbReference type="InterPro" id="IPR003169">
    <property type="entry name" value="GYF"/>
</dbReference>
<dbReference type="Gene3D" id="3.30.40.10">
    <property type="entry name" value="Zinc/RING finger domain, C3HC4 (zinc finger)"/>
    <property type="match status" value="1"/>
</dbReference>
<dbReference type="SUPFAM" id="SSF57903">
    <property type="entry name" value="FYVE/PHD zinc finger"/>
    <property type="match status" value="1"/>
</dbReference>
<dbReference type="InterPro" id="IPR036885">
    <property type="entry name" value="SWIB_MDM2_dom_sf"/>
</dbReference>
<keyword evidence="1" id="KW-0479">Metal-binding</keyword>
<feature type="compositionally biased region" description="Basic residues" evidence="6">
    <location>
        <begin position="563"/>
        <end position="574"/>
    </location>
</feature>
<feature type="region of interest" description="Disordered" evidence="6">
    <location>
        <begin position="930"/>
        <end position="1046"/>
    </location>
</feature>
<dbReference type="InterPro" id="IPR011011">
    <property type="entry name" value="Znf_FYVE_PHD"/>
</dbReference>
<feature type="region of interest" description="Disordered" evidence="6">
    <location>
        <begin position="1172"/>
        <end position="1202"/>
    </location>
</feature>
<feature type="compositionally biased region" description="Low complexity" evidence="6">
    <location>
        <begin position="1420"/>
        <end position="1432"/>
    </location>
</feature>
<dbReference type="PROSITE" id="PS51925">
    <property type="entry name" value="SWIB_MDM2"/>
    <property type="match status" value="1"/>
</dbReference>
<dbReference type="Pfam" id="PF25980">
    <property type="entry name" value="NERD_plant"/>
    <property type="match status" value="1"/>
</dbReference>
<dbReference type="SUPFAM" id="SSF47592">
    <property type="entry name" value="SWIB/MDM2 domain"/>
    <property type="match status" value="1"/>
</dbReference>
<feature type="compositionally biased region" description="Basic and acidic residues" evidence="6">
    <location>
        <begin position="1018"/>
        <end position="1030"/>
    </location>
</feature>
<evidence type="ECO:0000256" key="5">
    <source>
        <dbReference type="PROSITE-ProRule" id="PRU00146"/>
    </source>
</evidence>
<feature type="domain" description="DM2" evidence="9">
    <location>
        <begin position="595"/>
        <end position="678"/>
    </location>
</feature>
<feature type="region of interest" description="Disordered" evidence="6">
    <location>
        <begin position="527"/>
        <end position="596"/>
    </location>
</feature>
<feature type="region of interest" description="Disordered" evidence="6">
    <location>
        <begin position="702"/>
        <end position="729"/>
    </location>
</feature>
<evidence type="ECO:0000256" key="1">
    <source>
        <dbReference type="ARBA" id="ARBA00022723"/>
    </source>
</evidence>
<feature type="compositionally biased region" description="Basic and acidic residues" evidence="6">
    <location>
        <begin position="286"/>
        <end position="296"/>
    </location>
</feature>
<dbReference type="STRING" id="59895.A0A118JXF1"/>
<dbReference type="InterPro" id="IPR036128">
    <property type="entry name" value="Plus3-like_sf"/>
</dbReference>
<feature type="compositionally biased region" description="Low complexity" evidence="6">
    <location>
        <begin position="980"/>
        <end position="1007"/>
    </location>
</feature>
<evidence type="ECO:0000259" key="8">
    <source>
        <dbReference type="PROSITE" id="PS50829"/>
    </source>
</evidence>
<feature type="region of interest" description="Disordered" evidence="6">
    <location>
        <begin position="285"/>
        <end position="372"/>
    </location>
</feature>
<dbReference type="GO" id="GO:0008270">
    <property type="term" value="F:zinc ion binding"/>
    <property type="evidence" value="ECO:0007669"/>
    <property type="project" value="UniProtKB-KW"/>
</dbReference>
<dbReference type="Gene3D" id="3.30.1490.40">
    <property type="match status" value="1"/>
</dbReference>
<dbReference type="GO" id="GO:0003677">
    <property type="term" value="F:DNA binding"/>
    <property type="evidence" value="ECO:0007669"/>
    <property type="project" value="UniProtKB-KW"/>
</dbReference>
<feature type="compositionally biased region" description="Polar residues" evidence="6">
    <location>
        <begin position="15"/>
        <end position="34"/>
    </location>
</feature>
<dbReference type="CDD" id="cd00072">
    <property type="entry name" value="GYF"/>
    <property type="match status" value="1"/>
</dbReference>
<organism evidence="10 11">
    <name type="scientific">Cynara cardunculus var. scolymus</name>
    <name type="common">Globe artichoke</name>
    <name type="synonym">Cynara scolymus</name>
    <dbReference type="NCBI Taxonomy" id="59895"/>
    <lineage>
        <taxon>Eukaryota</taxon>
        <taxon>Viridiplantae</taxon>
        <taxon>Streptophyta</taxon>
        <taxon>Embryophyta</taxon>
        <taxon>Tracheophyta</taxon>
        <taxon>Spermatophyta</taxon>
        <taxon>Magnoliopsida</taxon>
        <taxon>eudicotyledons</taxon>
        <taxon>Gunneridae</taxon>
        <taxon>Pentapetalae</taxon>
        <taxon>asterids</taxon>
        <taxon>campanulids</taxon>
        <taxon>Asterales</taxon>
        <taxon>Asteraceae</taxon>
        <taxon>Carduoideae</taxon>
        <taxon>Cardueae</taxon>
        <taxon>Carduinae</taxon>
        <taxon>Cynara</taxon>
    </lineage>
</organism>
<dbReference type="PANTHER" id="PTHR46695:SF5">
    <property type="entry name" value="RNA POLYMERASE-ASSOCIATED PROTEIN RTF1 HOMOLOG"/>
    <property type="match status" value="1"/>
</dbReference>
<dbReference type="InterPro" id="IPR001965">
    <property type="entry name" value="Znf_PHD"/>
</dbReference>
<evidence type="ECO:0000256" key="4">
    <source>
        <dbReference type="ARBA" id="ARBA00023125"/>
    </source>
</evidence>
<dbReference type="Proteomes" id="UP000243975">
    <property type="component" value="Unassembled WGS sequence"/>
</dbReference>
<dbReference type="InterPro" id="IPR058668">
    <property type="entry name" value="NERD_dom"/>
</dbReference>
<dbReference type="SMART" id="SM00719">
    <property type="entry name" value="Plus3"/>
    <property type="match status" value="1"/>
</dbReference>
<reference evidence="10 11" key="1">
    <citation type="journal article" date="2016" name="Sci. Rep.">
        <title>The genome sequence of the outbreeding globe artichoke constructed de novo incorporating a phase-aware low-pass sequencing strategy of F1 progeny.</title>
        <authorList>
            <person name="Scaglione D."/>
            <person name="Reyes-Chin-Wo S."/>
            <person name="Acquadro A."/>
            <person name="Froenicke L."/>
            <person name="Portis E."/>
            <person name="Beitel C."/>
            <person name="Tirone M."/>
            <person name="Mauro R."/>
            <person name="Lo Monaco A."/>
            <person name="Mauromicale G."/>
            <person name="Faccioli P."/>
            <person name="Cattivelli L."/>
            <person name="Rieseberg L."/>
            <person name="Michelmore R."/>
            <person name="Lanteri S."/>
        </authorList>
    </citation>
    <scope>NUCLEOTIDE SEQUENCE [LARGE SCALE GENOMIC DNA]</scope>
    <source>
        <strain evidence="10">2C</strain>
    </source>
</reference>
<dbReference type="FunFam" id="3.30.40.10:FF:000303">
    <property type="entry name" value="Zinc finger CCCH domain-containing protein 19"/>
    <property type="match status" value="1"/>
</dbReference>
<feature type="compositionally biased region" description="Acidic residues" evidence="6">
    <location>
        <begin position="301"/>
        <end position="310"/>
    </location>
</feature>
<dbReference type="Pfam" id="PF02201">
    <property type="entry name" value="SWIB"/>
    <property type="match status" value="1"/>
</dbReference>
<keyword evidence="11" id="KW-1185">Reference proteome</keyword>
<gene>
    <name evidence="10" type="ORF">Ccrd_001934</name>
</gene>
<evidence type="ECO:0000259" key="7">
    <source>
        <dbReference type="PROSITE" id="PS50016"/>
    </source>
</evidence>
<dbReference type="Pfam" id="PF02213">
    <property type="entry name" value="GYF"/>
    <property type="match status" value="1"/>
</dbReference>
<keyword evidence="3" id="KW-0862">Zinc</keyword>
<feature type="compositionally biased region" description="Acidic residues" evidence="6">
    <location>
        <begin position="318"/>
        <end position="329"/>
    </location>
</feature>
<dbReference type="PROSITE" id="PS50829">
    <property type="entry name" value="GYF"/>
    <property type="match status" value="1"/>
</dbReference>
<dbReference type="InterPro" id="IPR003121">
    <property type="entry name" value="SWIB_MDM2_domain"/>
</dbReference>
<dbReference type="Gramene" id="KVH95982">
    <property type="protein sequence ID" value="KVH95982"/>
    <property type="gene ID" value="Ccrd_001934"/>
</dbReference>
<comment type="caution">
    <text evidence="10">The sequence shown here is derived from an EMBL/GenBank/DDBJ whole genome shotgun (WGS) entry which is preliminary data.</text>
</comment>
<keyword evidence="4" id="KW-0238">DNA-binding</keyword>
<evidence type="ECO:0000256" key="3">
    <source>
        <dbReference type="ARBA" id="ARBA00022833"/>
    </source>
</evidence>
<proteinExistence type="predicted"/>
<feature type="domain" description="PHD-type" evidence="7">
    <location>
        <begin position="379"/>
        <end position="445"/>
    </location>
</feature>
<dbReference type="SUPFAM" id="SSF55277">
    <property type="entry name" value="GYF domain"/>
    <property type="match status" value="1"/>
</dbReference>
<keyword evidence="2 5" id="KW-0863">Zinc-finger</keyword>
<dbReference type="SUPFAM" id="SSF159042">
    <property type="entry name" value="Plus3-like"/>
    <property type="match status" value="1"/>
</dbReference>
<feature type="compositionally biased region" description="Low complexity" evidence="6">
    <location>
        <begin position="1318"/>
        <end position="1327"/>
    </location>
</feature>
<feature type="domain" description="GYF" evidence="8">
    <location>
        <begin position="1067"/>
        <end position="1121"/>
    </location>
</feature>
<accession>A0A118JXF1</accession>
<dbReference type="PROSITE" id="PS50016">
    <property type="entry name" value="ZF_PHD_2"/>
    <property type="match status" value="1"/>
</dbReference>
<dbReference type="InterPro" id="IPR019835">
    <property type="entry name" value="SWIB_domain"/>
</dbReference>
<feature type="compositionally biased region" description="Basic residues" evidence="6">
    <location>
        <begin position="713"/>
        <end position="722"/>
    </location>
</feature>
<dbReference type="SMART" id="SM00151">
    <property type="entry name" value="SWIB"/>
    <property type="match status" value="1"/>
</dbReference>
<dbReference type="OMA" id="YWTDMKA"/>
<feature type="region of interest" description="Disordered" evidence="6">
    <location>
        <begin position="1318"/>
        <end position="1340"/>
    </location>
</feature>
<dbReference type="CDD" id="cd15568">
    <property type="entry name" value="PHD5_NSD"/>
    <property type="match status" value="1"/>
</dbReference>
<name>A0A118JXF1_CYNCS</name>
<dbReference type="InterPro" id="IPR019786">
    <property type="entry name" value="Zinc_finger_PHD-type_CS"/>
</dbReference>
<feature type="region of interest" description="Disordered" evidence="6">
    <location>
        <begin position="844"/>
        <end position="868"/>
    </location>
</feature>
<evidence type="ECO:0000313" key="11">
    <source>
        <dbReference type="Proteomes" id="UP000243975"/>
    </source>
</evidence>
<evidence type="ECO:0000256" key="2">
    <source>
        <dbReference type="ARBA" id="ARBA00022771"/>
    </source>
</evidence>
<feature type="region of interest" description="Disordered" evidence="6">
    <location>
        <begin position="1401"/>
        <end position="1518"/>
    </location>
</feature>
<dbReference type="Gene3D" id="1.10.245.10">
    <property type="entry name" value="SWIB/MDM2 domain"/>
    <property type="match status" value="1"/>
</dbReference>
<dbReference type="CDD" id="cd10567">
    <property type="entry name" value="SWIB-MDM2_like"/>
    <property type="match status" value="1"/>
</dbReference>
<dbReference type="EMBL" id="LEKV01004366">
    <property type="protein sequence ID" value="KVH95982.1"/>
    <property type="molecule type" value="Genomic_DNA"/>
</dbReference>
<evidence type="ECO:0000313" key="10">
    <source>
        <dbReference type="EMBL" id="KVH95982.1"/>
    </source>
</evidence>
<evidence type="ECO:0000256" key="6">
    <source>
        <dbReference type="SAM" id="MobiDB-lite"/>
    </source>
</evidence>
<dbReference type="Gene3D" id="3.90.70.200">
    <property type="entry name" value="Plus-3 domain"/>
    <property type="match status" value="2"/>
</dbReference>
<dbReference type="InterPro" id="IPR004343">
    <property type="entry name" value="Plus-3_dom"/>
</dbReference>
<dbReference type="PROSITE" id="PS01359">
    <property type="entry name" value="ZF_PHD_1"/>
    <property type="match status" value="1"/>
</dbReference>
<feature type="region of interest" description="Disordered" evidence="6">
    <location>
        <begin position="1"/>
        <end position="62"/>
    </location>
</feature>
<dbReference type="InterPro" id="IPR019787">
    <property type="entry name" value="Znf_PHD-finger"/>
</dbReference>
<dbReference type="SMART" id="SM00249">
    <property type="entry name" value="PHD"/>
    <property type="match status" value="1"/>
</dbReference>
<dbReference type="InterPro" id="IPR035445">
    <property type="entry name" value="GYF-like_dom_sf"/>
</dbReference>
<dbReference type="Pfam" id="PF03126">
    <property type="entry name" value="Plus-3"/>
    <property type="match status" value="1"/>
</dbReference>